<dbReference type="FunCoup" id="A0A7N6B259">
    <property type="interactions" value="928"/>
</dbReference>
<reference evidence="23" key="1">
    <citation type="submission" date="2021-04" db="EMBL/GenBank/DDBJ databases">
        <authorList>
            <consortium name="Wellcome Sanger Institute Data Sharing"/>
        </authorList>
    </citation>
    <scope>NUCLEOTIDE SEQUENCE [LARGE SCALE GENOMIC DNA]</scope>
</reference>
<dbReference type="Pfam" id="PF07686">
    <property type="entry name" value="V-set"/>
    <property type="match status" value="1"/>
</dbReference>
<keyword evidence="24" id="KW-1185">Reference proteome</keyword>
<proteinExistence type="inferred from homology"/>
<comment type="similarity">
    <text evidence="2">Belongs to the sodium channel auxiliary subunit SCN3B (TC 8.A.17) family.</text>
</comment>
<keyword evidence="6 20" id="KW-0812">Transmembrane</keyword>
<evidence type="ECO:0000313" key="23">
    <source>
        <dbReference type="Ensembl" id="ENSATEP00000056020.1"/>
    </source>
</evidence>
<dbReference type="SMART" id="SM00409">
    <property type="entry name" value="IG"/>
    <property type="match status" value="1"/>
</dbReference>
<evidence type="ECO:0000256" key="12">
    <source>
        <dbReference type="ARBA" id="ARBA00023136"/>
    </source>
</evidence>
<dbReference type="InterPro" id="IPR027098">
    <property type="entry name" value="Na_channel_b1/b3"/>
</dbReference>
<keyword evidence="16" id="KW-0407">Ion channel</keyword>
<dbReference type="GO" id="GO:0086091">
    <property type="term" value="P:regulation of heart rate by cardiac conduction"/>
    <property type="evidence" value="ECO:0007669"/>
    <property type="project" value="TreeGrafter"/>
</dbReference>
<evidence type="ECO:0000256" key="18">
    <source>
        <dbReference type="ARBA" id="ARBA00044530"/>
    </source>
</evidence>
<evidence type="ECO:0000259" key="22">
    <source>
        <dbReference type="PROSITE" id="PS50835"/>
    </source>
</evidence>
<keyword evidence="9 20" id="KW-1133">Transmembrane helix</keyword>
<comment type="subunit">
    <text evidence="19">A voltage-gated sodium (Nav) channel consists of an ion-conducting pore-forming alpha subunit functional on its own that is regulated by one or more beta subunits. Forms homodimers and homotrimers. SCN3B is non-covalently associated with alpha subunits and induces the formation of alpha subunit oligomers, including trimers. Interacts with SCN5A/Nav1.5; regulatory subunit of SCN5A/Nav1.5. Interacts with SCN7A/Nav2.1; probable regulatory subunit of SCN7A/Nav2.1. Interacts with SCN10A; regulatory subunit of SCN10A/Nav1.8. Interacts with NFASC; probably involved in targeting the sodium channels to the nodes of Ranvier.</text>
</comment>
<keyword evidence="8" id="KW-0851">Voltage-gated channel</keyword>
<feature type="transmembrane region" description="Helical" evidence="20">
    <location>
        <begin position="162"/>
        <end position="183"/>
    </location>
</feature>
<keyword evidence="14" id="KW-0325">Glycoprotein</keyword>
<keyword evidence="13" id="KW-1015">Disulfide bond</keyword>
<evidence type="ECO:0000256" key="8">
    <source>
        <dbReference type="ARBA" id="ARBA00022882"/>
    </source>
</evidence>
<keyword evidence="3" id="KW-0813">Transport</keyword>
<evidence type="ECO:0000256" key="4">
    <source>
        <dbReference type="ARBA" id="ARBA00022461"/>
    </source>
</evidence>
<dbReference type="InterPro" id="IPR036179">
    <property type="entry name" value="Ig-like_dom_sf"/>
</dbReference>
<dbReference type="PROSITE" id="PS50835">
    <property type="entry name" value="IG_LIKE"/>
    <property type="match status" value="1"/>
</dbReference>
<name>A0A7N6B259_ANATE</name>
<dbReference type="Gene3D" id="2.60.40.10">
    <property type="entry name" value="Immunoglobulins"/>
    <property type="match status" value="1"/>
</dbReference>
<sequence length="217" mass="24901">MLTQSRVHLQTLVLLVFLVCPCQPVCVDVPSDTEAVLGKAHMLTCISCMRREEVKAKTRVDWYFLQKEDSPRIHIYKYEGDTPAELDGPFKGRLTWNGSQDLQDVSIEIVNVTHNDSGIYECQVFREFEFDFFTPSVSITKNFTLNVKEKATKDLTAIYSEIMMYVLLVFLTFWLLVEMVYCYRKISKSDELAQDTATNYLAVPSEQKDIPAAPVTE</sequence>
<keyword evidence="4" id="KW-0894">Sodium channel</keyword>
<evidence type="ECO:0000256" key="1">
    <source>
        <dbReference type="ARBA" id="ARBA00004251"/>
    </source>
</evidence>
<dbReference type="InterPro" id="IPR013106">
    <property type="entry name" value="Ig_V-set"/>
</dbReference>
<evidence type="ECO:0000256" key="19">
    <source>
        <dbReference type="ARBA" id="ARBA00049669"/>
    </source>
</evidence>
<evidence type="ECO:0000256" key="13">
    <source>
        <dbReference type="ARBA" id="ARBA00023157"/>
    </source>
</evidence>
<dbReference type="GeneTree" id="ENSGT00390000018560"/>
<evidence type="ECO:0000256" key="7">
    <source>
        <dbReference type="ARBA" id="ARBA00022729"/>
    </source>
</evidence>
<keyword evidence="5" id="KW-1003">Cell membrane</keyword>
<evidence type="ECO:0000256" key="3">
    <source>
        <dbReference type="ARBA" id="ARBA00022448"/>
    </source>
</evidence>
<dbReference type="RefSeq" id="XP_026219149.1">
    <property type="nucleotide sequence ID" value="XM_026363364.1"/>
</dbReference>
<evidence type="ECO:0000256" key="5">
    <source>
        <dbReference type="ARBA" id="ARBA00022475"/>
    </source>
</evidence>
<keyword evidence="15" id="KW-0739">Sodium transport</keyword>
<dbReference type="InterPro" id="IPR003599">
    <property type="entry name" value="Ig_sub"/>
</dbReference>
<keyword evidence="17" id="KW-0393">Immunoglobulin domain</keyword>
<gene>
    <name evidence="23" type="primary">SCN3B</name>
</gene>
<evidence type="ECO:0000313" key="24">
    <source>
        <dbReference type="Proteomes" id="UP000265040"/>
    </source>
</evidence>
<dbReference type="OrthoDB" id="9440529at2759"/>
<evidence type="ECO:0000256" key="10">
    <source>
        <dbReference type="ARBA" id="ARBA00023053"/>
    </source>
</evidence>
<dbReference type="GO" id="GO:0086005">
    <property type="term" value="P:ventricular cardiac muscle cell action potential"/>
    <property type="evidence" value="ECO:0007669"/>
    <property type="project" value="TreeGrafter"/>
</dbReference>
<dbReference type="SUPFAM" id="SSF48726">
    <property type="entry name" value="Immunoglobulin"/>
    <property type="match status" value="1"/>
</dbReference>
<dbReference type="PANTHER" id="PTHR10546:SF1">
    <property type="entry name" value="SODIUM CHANNEL SUBUNIT BETA-3"/>
    <property type="match status" value="1"/>
</dbReference>
<evidence type="ECO:0000256" key="15">
    <source>
        <dbReference type="ARBA" id="ARBA00023201"/>
    </source>
</evidence>
<evidence type="ECO:0000256" key="6">
    <source>
        <dbReference type="ARBA" id="ARBA00022692"/>
    </source>
</evidence>
<dbReference type="GO" id="GO:0001518">
    <property type="term" value="C:voltage-gated sodium channel complex"/>
    <property type="evidence" value="ECO:0007669"/>
    <property type="project" value="InterPro"/>
</dbReference>
<evidence type="ECO:0000256" key="9">
    <source>
        <dbReference type="ARBA" id="ARBA00022989"/>
    </source>
</evidence>
<dbReference type="GO" id="GO:0019871">
    <property type="term" value="F:sodium channel inhibitor activity"/>
    <property type="evidence" value="ECO:0007669"/>
    <property type="project" value="TreeGrafter"/>
</dbReference>
<reference evidence="23" key="2">
    <citation type="submission" date="2025-08" db="UniProtKB">
        <authorList>
            <consortium name="Ensembl"/>
        </authorList>
    </citation>
    <scope>IDENTIFICATION</scope>
</reference>
<feature type="domain" description="Ig-like" evidence="22">
    <location>
        <begin position="24"/>
        <end position="140"/>
    </location>
</feature>
<dbReference type="InterPro" id="IPR007110">
    <property type="entry name" value="Ig-like_dom"/>
</dbReference>
<feature type="chain" id="PRO_5030666535" description="Sodium channel regulatory subunit beta-3" evidence="21">
    <location>
        <begin position="25"/>
        <end position="217"/>
    </location>
</feature>
<evidence type="ECO:0000256" key="21">
    <source>
        <dbReference type="SAM" id="SignalP"/>
    </source>
</evidence>
<dbReference type="InParanoid" id="A0A7N6B259"/>
<protein>
    <recommendedName>
        <fullName evidence="18">Sodium channel regulatory subunit beta-3</fullName>
    </recommendedName>
</protein>
<evidence type="ECO:0000256" key="17">
    <source>
        <dbReference type="ARBA" id="ARBA00023319"/>
    </source>
</evidence>
<keyword evidence="10" id="KW-0915">Sodium</keyword>
<evidence type="ECO:0000256" key="14">
    <source>
        <dbReference type="ARBA" id="ARBA00023180"/>
    </source>
</evidence>
<keyword evidence="12 20" id="KW-0472">Membrane</keyword>
<dbReference type="FunFam" id="2.60.40.10:FF:000375">
    <property type="entry name" value="Sodium channel beta 1 subunit"/>
    <property type="match status" value="1"/>
</dbReference>
<dbReference type="GeneID" id="113164192"/>
<reference evidence="23" key="3">
    <citation type="submission" date="2025-09" db="UniProtKB">
        <authorList>
            <consortium name="Ensembl"/>
        </authorList>
    </citation>
    <scope>IDENTIFICATION</scope>
</reference>
<dbReference type="Proteomes" id="UP000265040">
    <property type="component" value="Chromosome 13"/>
</dbReference>
<dbReference type="PANTHER" id="PTHR10546">
    <property type="entry name" value="SODIUM CHANNEL SUBUNIT BETA-1 AND 3"/>
    <property type="match status" value="1"/>
</dbReference>
<evidence type="ECO:0000256" key="20">
    <source>
        <dbReference type="SAM" id="Phobius"/>
    </source>
</evidence>
<accession>A0A7N6B259</accession>
<dbReference type="InterPro" id="IPR013783">
    <property type="entry name" value="Ig-like_fold"/>
</dbReference>
<organism evidence="23 24">
    <name type="scientific">Anabas testudineus</name>
    <name type="common">Climbing perch</name>
    <name type="synonym">Anthias testudineus</name>
    <dbReference type="NCBI Taxonomy" id="64144"/>
    <lineage>
        <taxon>Eukaryota</taxon>
        <taxon>Metazoa</taxon>
        <taxon>Chordata</taxon>
        <taxon>Craniata</taxon>
        <taxon>Vertebrata</taxon>
        <taxon>Euteleostomi</taxon>
        <taxon>Actinopterygii</taxon>
        <taxon>Neopterygii</taxon>
        <taxon>Teleostei</taxon>
        <taxon>Neoteleostei</taxon>
        <taxon>Acanthomorphata</taxon>
        <taxon>Anabantaria</taxon>
        <taxon>Anabantiformes</taxon>
        <taxon>Anabantoidei</taxon>
        <taxon>Anabantidae</taxon>
        <taxon>Anabas</taxon>
    </lineage>
</organism>
<dbReference type="GO" id="GO:0005272">
    <property type="term" value="F:sodium channel activity"/>
    <property type="evidence" value="ECO:0007669"/>
    <property type="project" value="UniProtKB-KW"/>
</dbReference>
<dbReference type="AlphaFoldDB" id="A0A7N6B259"/>
<evidence type="ECO:0000256" key="16">
    <source>
        <dbReference type="ARBA" id="ARBA00023303"/>
    </source>
</evidence>
<keyword evidence="11" id="KW-0406">Ion transport</keyword>
<evidence type="ECO:0000256" key="11">
    <source>
        <dbReference type="ARBA" id="ARBA00023065"/>
    </source>
</evidence>
<evidence type="ECO:0000256" key="2">
    <source>
        <dbReference type="ARBA" id="ARBA00010404"/>
    </source>
</evidence>
<comment type="subcellular location">
    <subcellularLocation>
        <location evidence="1">Cell membrane</location>
        <topology evidence="1">Single-pass type I membrane protein</topology>
    </subcellularLocation>
</comment>
<dbReference type="GO" id="GO:0044325">
    <property type="term" value="F:transmembrane transporter binding"/>
    <property type="evidence" value="ECO:0007669"/>
    <property type="project" value="TreeGrafter"/>
</dbReference>
<feature type="signal peptide" evidence="21">
    <location>
        <begin position="1"/>
        <end position="24"/>
    </location>
</feature>
<keyword evidence="7 21" id="KW-0732">Signal</keyword>
<dbReference type="Ensembl" id="ENSATET00000037327.2">
    <property type="protein sequence ID" value="ENSATEP00000056020.1"/>
    <property type="gene ID" value="ENSATEG00000011432.3"/>
</dbReference>